<protein>
    <recommendedName>
        <fullName evidence="1">acylphosphatase</fullName>
        <ecNumber evidence="1">3.6.1.7</ecNumber>
    </recommendedName>
</protein>
<dbReference type="Pfam" id="PF00708">
    <property type="entry name" value="Acylphosphatase"/>
    <property type="match status" value="1"/>
</dbReference>
<proteinExistence type="inferred from homology"/>
<dbReference type="PANTHER" id="PTHR47268:SF4">
    <property type="entry name" value="ACYLPHOSPHATASE"/>
    <property type="match status" value="1"/>
</dbReference>
<dbReference type="KEGG" id="mpl:Mpal_2166"/>
<dbReference type="eggNOG" id="arCOG01674">
    <property type="taxonomic scope" value="Archaea"/>
</dbReference>
<keyword evidence="5" id="KW-1185">Reference proteome</keyword>
<feature type="domain" description="Acylphosphatase-like" evidence="3">
    <location>
        <begin position="2"/>
        <end position="87"/>
    </location>
</feature>
<gene>
    <name evidence="4" type="ordered locus">Mpal_2166</name>
</gene>
<dbReference type="PANTHER" id="PTHR47268">
    <property type="entry name" value="ACYLPHOSPHATASE"/>
    <property type="match status" value="1"/>
</dbReference>
<dbReference type="InterPro" id="IPR020456">
    <property type="entry name" value="Acylphosphatase"/>
</dbReference>
<dbReference type="InterPro" id="IPR001792">
    <property type="entry name" value="Acylphosphatase-like_dom"/>
</dbReference>
<dbReference type="SUPFAM" id="SSF54975">
    <property type="entry name" value="Acylphosphatase/BLUF domain-like"/>
    <property type="match status" value="1"/>
</dbReference>
<comment type="similarity">
    <text evidence="2">Belongs to the acylphosphatase family.</text>
</comment>
<evidence type="ECO:0000256" key="2">
    <source>
        <dbReference type="RuleBase" id="RU004168"/>
    </source>
</evidence>
<dbReference type="GO" id="GO:0003998">
    <property type="term" value="F:acylphosphatase activity"/>
    <property type="evidence" value="ECO:0007669"/>
    <property type="project" value="UniProtKB-EC"/>
</dbReference>
<name>B8GDW3_METPE</name>
<dbReference type="AlphaFoldDB" id="B8GDW3"/>
<keyword evidence="1" id="KW-0378">Hydrolase</keyword>
<comment type="catalytic activity">
    <reaction evidence="1">
        <text>an acyl phosphate + H2O = a carboxylate + phosphate + H(+)</text>
        <dbReference type="Rhea" id="RHEA:14965"/>
        <dbReference type="ChEBI" id="CHEBI:15377"/>
        <dbReference type="ChEBI" id="CHEBI:15378"/>
        <dbReference type="ChEBI" id="CHEBI:29067"/>
        <dbReference type="ChEBI" id="CHEBI:43474"/>
        <dbReference type="ChEBI" id="CHEBI:59918"/>
        <dbReference type="EC" id="3.6.1.7"/>
    </reaction>
</comment>
<evidence type="ECO:0000259" key="3">
    <source>
        <dbReference type="PROSITE" id="PS51160"/>
    </source>
</evidence>
<dbReference type="RefSeq" id="WP_012618783.1">
    <property type="nucleotide sequence ID" value="NC_011832.1"/>
</dbReference>
<dbReference type="HOGENOM" id="CLU_141932_1_1_2"/>
<dbReference type="EMBL" id="CP001338">
    <property type="protein sequence ID" value="ACL17464.1"/>
    <property type="molecule type" value="Genomic_DNA"/>
</dbReference>
<evidence type="ECO:0000256" key="1">
    <source>
        <dbReference type="PROSITE-ProRule" id="PRU00520"/>
    </source>
</evidence>
<reference evidence="4 5" key="1">
    <citation type="journal article" date="2015" name="Genome Announc.">
        <title>Complete Genome Sequence of Methanosphaerula palustris E1-9CT, a Hydrogenotrophic Methanogen Isolated from a Minerotrophic Fen Peatland.</title>
        <authorList>
            <person name="Cadillo-Quiroz H."/>
            <person name="Browne P."/>
            <person name="Kyrpides N."/>
            <person name="Woyke T."/>
            <person name="Goodwin L."/>
            <person name="Detter C."/>
            <person name="Yavitt J.B."/>
            <person name="Zinder S.H."/>
        </authorList>
    </citation>
    <scope>NUCLEOTIDE SEQUENCE [LARGE SCALE GENOMIC DNA]</scope>
    <source>
        <strain evidence="5">ATCC BAA-1556 / DSM 19958 / E1-9c</strain>
    </source>
</reference>
<dbReference type="EC" id="3.6.1.7" evidence="1"/>
<dbReference type="PROSITE" id="PS51160">
    <property type="entry name" value="ACYLPHOSPHATASE_3"/>
    <property type="match status" value="1"/>
</dbReference>
<evidence type="ECO:0000313" key="5">
    <source>
        <dbReference type="Proteomes" id="UP000002457"/>
    </source>
</evidence>
<dbReference type="STRING" id="521011.Mpal_2166"/>
<dbReference type="Proteomes" id="UP000002457">
    <property type="component" value="Chromosome"/>
</dbReference>
<evidence type="ECO:0000313" key="4">
    <source>
        <dbReference type="EMBL" id="ACL17464.1"/>
    </source>
</evidence>
<dbReference type="GeneID" id="7270251"/>
<organism evidence="4 5">
    <name type="scientific">Methanosphaerula palustris (strain ATCC BAA-1556 / DSM 19958 / E1-9c)</name>
    <dbReference type="NCBI Taxonomy" id="521011"/>
    <lineage>
        <taxon>Archaea</taxon>
        <taxon>Methanobacteriati</taxon>
        <taxon>Methanobacteriota</taxon>
        <taxon>Stenosarchaea group</taxon>
        <taxon>Methanomicrobia</taxon>
        <taxon>Methanomicrobiales</taxon>
        <taxon>Methanoregulaceae</taxon>
        <taxon>Methanosphaerula</taxon>
    </lineage>
</organism>
<sequence>MGVEILITGRVQSVGFRACVKRIAESLIINGEVMNMTDGRVRVYAVTEAVILEKFISMLYSCPRAIIRDIRVHEIEGADFQDFSIRRGLF</sequence>
<feature type="active site" evidence="1">
    <location>
        <position position="17"/>
    </location>
</feature>
<dbReference type="Gene3D" id="3.30.70.100">
    <property type="match status" value="1"/>
</dbReference>
<accession>B8GDW3</accession>
<feature type="active site" evidence="1">
    <location>
        <position position="35"/>
    </location>
</feature>
<dbReference type="InterPro" id="IPR036046">
    <property type="entry name" value="Acylphosphatase-like_dom_sf"/>
</dbReference>